<name>A0ACB9ZPI5_CATRO</name>
<sequence>MRVSSTTGKSERIKTHQCSFYTPKITCNATVGLHGQSLDPQNEAIRTKFRHLIFQAPPDSPLGSRAPPQSIMRCPRRPIGPYPSRSTLLFKWIHSPESESSTPSEEALVRGTSHVQCNPLTLPNTRS</sequence>
<comment type="caution">
    <text evidence="1">The sequence shown here is derived from an EMBL/GenBank/DDBJ whole genome shotgun (WGS) entry which is preliminary data.</text>
</comment>
<protein>
    <submittedName>
        <fullName evidence="1">Uncharacterized protein</fullName>
    </submittedName>
</protein>
<proteinExistence type="predicted"/>
<evidence type="ECO:0000313" key="1">
    <source>
        <dbReference type="EMBL" id="KAI5649503.1"/>
    </source>
</evidence>
<dbReference type="EMBL" id="CM044708">
    <property type="protein sequence ID" value="KAI5649503.1"/>
    <property type="molecule type" value="Genomic_DNA"/>
</dbReference>
<evidence type="ECO:0000313" key="2">
    <source>
        <dbReference type="Proteomes" id="UP001060085"/>
    </source>
</evidence>
<accession>A0ACB9ZPI5</accession>
<organism evidence="1 2">
    <name type="scientific">Catharanthus roseus</name>
    <name type="common">Madagascar periwinkle</name>
    <name type="synonym">Vinca rosea</name>
    <dbReference type="NCBI Taxonomy" id="4058"/>
    <lineage>
        <taxon>Eukaryota</taxon>
        <taxon>Viridiplantae</taxon>
        <taxon>Streptophyta</taxon>
        <taxon>Embryophyta</taxon>
        <taxon>Tracheophyta</taxon>
        <taxon>Spermatophyta</taxon>
        <taxon>Magnoliopsida</taxon>
        <taxon>eudicotyledons</taxon>
        <taxon>Gunneridae</taxon>
        <taxon>Pentapetalae</taxon>
        <taxon>asterids</taxon>
        <taxon>lamiids</taxon>
        <taxon>Gentianales</taxon>
        <taxon>Apocynaceae</taxon>
        <taxon>Rauvolfioideae</taxon>
        <taxon>Vinceae</taxon>
        <taxon>Catharanthinae</taxon>
        <taxon>Catharanthus</taxon>
    </lineage>
</organism>
<reference evidence="2" key="1">
    <citation type="journal article" date="2023" name="Nat. Plants">
        <title>Single-cell RNA sequencing provides a high-resolution roadmap for understanding the multicellular compartmentation of specialized metabolism.</title>
        <authorList>
            <person name="Sun S."/>
            <person name="Shen X."/>
            <person name="Li Y."/>
            <person name="Li Y."/>
            <person name="Wang S."/>
            <person name="Li R."/>
            <person name="Zhang H."/>
            <person name="Shen G."/>
            <person name="Guo B."/>
            <person name="Wei J."/>
            <person name="Xu J."/>
            <person name="St-Pierre B."/>
            <person name="Chen S."/>
            <person name="Sun C."/>
        </authorList>
    </citation>
    <scope>NUCLEOTIDE SEQUENCE [LARGE SCALE GENOMIC DNA]</scope>
</reference>
<dbReference type="Proteomes" id="UP001060085">
    <property type="component" value="Linkage Group LG08"/>
</dbReference>
<gene>
    <name evidence="1" type="ORF">M9H77_35508</name>
</gene>
<keyword evidence="2" id="KW-1185">Reference proteome</keyword>